<accession>A0A7W3YV73</accession>
<gene>
    <name evidence="1" type="ORF">H4O09_07305</name>
</gene>
<evidence type="ECO:0000313" key="2">
    <source>
        <dbReference type="Proteomes" id="UP000550609"/>
    </source>
</evidence>
<organism evidence="1 2">
    <name type="scientific">Stenotrophomonas koreensis</name>
    <dbReference type="NCBI Taxonomy" id="266128"/>
    <lineage>
        <taxon>Bacteria</taxon>
        <taxon>Pseudomonadati</taxon>
        <taxon>Pseudomonadota</taxon>
        <taxon>Gammaproteobacteria</taxon>
        <taxon>Lysobacterales</taxon>
        <taxon>Lysobacteraceae</taxon>
        <taxon>Stenotrophomonas</taxon>
    </lineage>
</organism>
<dbReference type="Proteomes" id="UP000550609">
    <property type="component" value="Unassembled WGS sequence"/>
</dbReference>
<dbReference type="EMBL" id="JACIUV010000003">
    <property type="protein sequence ID" value="MBB1116852.1"/>
    <property type="molecule type" value="Genomic_DNA"/>
</dbReference>
<name>A0A7W3YV73_9GAMM</name>
<dbReference type="RefSeq" id="WP_182622016.1">
    <property type="nucleotide sequence ID" value="NZ_JACIUV010000003.1"/>
</dbReference>
<reference evidence="1 2" key="1">
    <citation type="submission" date="2020-08" db="EMBL/GenBank/DDBJ databases">
        <title>Stenotrophomonas sp. W1S232.</title>
        <authorList>
            <person name="Deng Y."/>
        </authorList>
    </citation>
    <scope>NUCLEOTIDE SEQUENCE [LARGE SCALE GENOMIC DNA]</scope>
    <source>
        <strain evidence="1 2">W1S232</strain>
    </source>
</reference>
<dbReference type="AlphaFoldDB" id="A0A7W3YV73"/>
<comment type="caution">
    <text evidence="1">The sequence shown here is derived from an EMBL/GenBank/DDBJ whole genome shotgun (WGS) entry which is preliminary data.</text>
</comment>
<protein>
    <submittedName>
        <fullName evidence="1">Uncharacterized protein</fullName>
    </submittedName>
</protein>
<evidence type="ECO:0000313" key="1">
    <source>
        <dbReference type="EMBL" id="MBB1116852.1"/>
    </source>
</evidence>
<sequence>MTRECAAPPASGWPPVDPQAPASVMAAAEYAQPWVSMLLGMPAVPATSAAALALVVELEHLQLALLADDARAHQRRVGWWGRLLGRDVQAQAQAQQLAAGIAAVISRADAHARLLATDILDQQQWADTLAQAGPALEGWLQAAGQFEQAAALEPAIVQALQARRLHLQRMALIATQWQQQWLQLVAAGQQLLQRYAALRDVLLPAWRQQAALRALDPELHDKIMAELAQMRRRLSVAAEPPSSSS</sequence>
<proteinExistence type="predicted"/>